<evidence type="ECO:0000313" key="1">
    <source>
        <dbReference type="EMBL" id="ACB39741.1"/>
    </source>
</evidence>
<dbReference type="STRING" id="444157.Tneu_0802"/>
<accession>B1YD78</accession>
<protein>
    <submittedName>
        <fullName evidence="1">Uncharacterized protein</fullName>
    </submittedName>
</protein>
<dbReference type="HOGENOM" id="CLU_665024_0_0_2"/>
<gene>
    <name evidence="1" type="ordered locus">Tneu_0802</name>
</gene>
<evidence type="ECO:0000313" key="2">
    <source>
        <dbReference type="Proteomes" id="UP000001694"/>
    </source>
</evidence>
<organism evidence="1 2">
    <name type="scientific">Pyrobaculum neutrophilum (strain DSM 2338 / JCM 9278 / NBRC 100436 / V24Sta)</name>
    <name type="common">Thermoproteus neutrophilus</name>
    <dbReference type="NCBI Taxonomy" id="444157"/>
    <lineage>
        <taxon>Archaea</taxon>
        <taxon>Thermoproteota</taxon>
        <taxon>Thermoprotei</taxon>
        <taxon>Thermoproteales</taxon>
        <taxon>Thermoproteaceae</taxon>
        <taxon>Pyrobaculum</taxon>
    </lineage>
</organism>
<dbReference type="KEGG" id="tne:Tneu_0802"/>
<dbReference type="EMBL" id="CP001014">
    <property type="protein sequence ID" value="ACB39741.1"/>
    <property type="molecule type" value="Genomic_DNA"/>
</dbReference>
<dbReference type="AlphaFoldDB" id="B1YD78"/>
<dbReference type="RefSeq" id="WP_012350161.1">
    <property type="nucleotide sequence ID" value="NC_010525.1"/>
</dbReference>
<keyword evidence="2" id="KW-1185">Reference proteome</keyword>
<name>B1YD78_PYRNV</name>
<dbReference type="OrthoDB" id="28550at2157"/>
<dbReference type="eggNOG" id="arCOG05547">
    <property type="taxonomic scope" value="Archaea"/>
</dbReference>
<reference evidence="1" key="1">
    <citation type="submission" date="2008-03" db="EMBL/GenBank/DDBJ databases">
        <title>Complete sequence of Thermoproteus neutrophilus V24Sta.</title>
        <authorList>
            <consortium name="US DOE Joint Genome Institute"/>
            <person name="Copeland A."/>
            <person name="Lucas S."/>
            <person name="Lapidus A."/>
            <person name="Glavina del Rio T."/>
            <person name="Dalin E."/>
            <person name="Tice H."/>
            <person name="Bruce D."/>
            <person name="Goodwin L."/>
            <person name="Pitluck S."/>
            <person name="Sims D."/>
            <person name="Brettin T."/>
            <person name="Detter J.C."/>
            <person name="Han C."/>
            <person name="Kuske C.R."/>
            <person name="Schmutz J."/>
            <person name="Larimer F."/>
            <person name="Land M."/>
            <person name="Hauser L."/>
            <person name="Kyrpides N."/>
            <person name="Mikhailova N."/>
            <person name="Biddle J.F."/>
            <person name="Zhang Z."/>
            <person name="Fitz-Gibbon S.T."/>
            <person name="Lowe T.M."/>
            <person name="Saltikov C."/>
            <person name="House C.H."/>
            <person name="Richardson P."/>
        </authorList>
    </citation>
    <scope>NUCLEOTIDE SEQUENCE [LARGE SCALE GENOMIC DNA]</scope>
    <source>
        <strain evidence="1">V24Sta</strain>
    </source>
</reference>
<sequence length="412" mass="45096">MSREAAARTLLFFLPTLVFIIALTAPGGDYAFRTGPLGEVQPGSLPYYVAVENKTLYLYSSPYAPWLYPGALELKLFYPTKVAVFSTCGAVAAGELGGQPGAYPVDVAVPPAFQGDCWVNFTHPSGWRQAVLLRVRLVDWYPGASERAVVELNGSGWQFLQVGQDGMLYIWERPVVRLPVAGCVSVYNRSVLLTEILRYVEAAPNVVPPVYVPSEAGAARYGAFIHLEGPAKLYIYGAPCLSHKPLNATPPPPLRGRLGVVLPTPTGPVFDQAEVNNTAVFKTGLRVVNYSVAPARVYKLYLYTYSTPVGMWGAVLRYNFALTAYLTTEISLLWPEGARSVEKRGDVWAIHTGGATYWVYSRAPPRTICEPPCGVPAGWADPIYVVVDPTGRWGGWPSVLSVKREVLQPWRP</sequence>
<dbReference type="GeneID" id="6164693"/>
<proteinExistence type="predicted"/>
<dbReference type="Proteomes" id="UP000001694">
    <property type="component" value="Chromosome"/>
</dbReference>